<proteinExistence type="predicted"/>
<gene>
    <name evidence="1" type="ORF">SAMN05216218_1036</name>
</gene>
<evidence type="ECO:0000313" key="1">
    <source>
        <dbReference type="EMBL" id="SDE99314.1"/>
    </source>
</evidence>
<keyword evidence="2" id="KW-1185">Reference proteome</keyword>
<sequence>MWSEGHLQSSEQQRTLINRDVLWVPICSRYVPCRVPLRWGNLDRSIPVGDRRSSVIAEETPEFVESVRGIGTIHGTEARPNVPHDVNWT</sequence>
<dbReference type="Proteomes" id="UP000199076">
    <property type="component" value="Unassembled WGS sequence"/>
</dbReference>
<dbReference type="STRING" id="660518.SAMN05216218_1036"/>
<organism evidence="1 2">
    <name type="scientific">Halorientalis regularis</name>
    <dbReference type="NCBI Taxonomy" id="660518"/>
    <lineage>
        <taxon>Archaea</taxon>
        <taxon>Methanobacteriati</taxon>
        <taxon>Methanobacteriota</taxon>
        <taxon>Stenosarchaea group</taxon>
        <taxon>Halobacteria</taxon>
        <taxon>Halobacteriales</taxon>
        <taxon>Haloarculaceae</taxon>
        <taxon>Halorientalis</taxon>
    </lineage>
</organism>
<accession>A0A1G7HG77</accession>
<name>A0A1G7HG77_9EURY</name>
<dbReference type="AlphaFoldDB" id="A0A1G7HG77"/>
<evidence type="ECO:0000313" key="2">
    <source>
        <dbReference type="Proteomes" id="UP000199076"/>
    </source>
</evidence>
<dbReference type="EMBL" id="FNBK01000003">
    <property type="protein sequence ID" value="SDE99314.1"/>
    <property type="molecule type" value="Genomic_DNA"/>
</dbReference>
<reference evidence="2" key="1">
    <citation type="submission" date="2016-10" db="EMBL/GenBank/DDBJ databases">
        <authorList>
            <person name="Varghese N."/>
            <person name="Submissions S."/>
        </authorList>
    </citation>
    <scope>NUCLEOTIDE SEQUENCE [LARGE SCALE GENOMIC DNA]</scope>
    <source>
        <strain evidence="2">IBRC-M 10760</strain>
    </source>
</reference>
<protein>
    <submittedName>
        <fullName evidence="1">Uncharacterized protein</fullName>
    </submittedName>
</protein>